<dbReference type="eggNOG" id="ENOG502SHWS">
    <property type="taxonomic scope" value="Eukaryota"/>
</dbReference>
<protein>
    <recommendedName>
        <fullName evidence="1">Heterokaryon incompatibility domain-containing protein</fullName>
    </recommendedName>
</protein>
<evidence type="ECO:0000313" key="3">
    <source>
        <dbReference type="Proteomes" id="UP000016934"/>
    </source>
</evidence>
<dbReference type="PANTHER" id="PTHR24148:SF73">
    <property type="entry name" value="HET DOMAIN PROTEIN (AFU_ORTHOLOGUE AFUA_8G01020)"/>
    <property type="match status" value="1"/>
</dbReference>
<gene>
    <name evidence="2" type="ORF">COCSADRAFT_34244</name>
</gene>
<dbReference type="GeneID" id="19137546"/>
<evidence type="ECO:0000259" key="1">
    <source>
        <dbReference type="Pfam" id="PF06985"/>
    </source>
</evidence>
<name>M2TDX4_COCSN</name>
<dbReference type="HOGENOM" id="CLU_004184_7_3_1"/>
<keyword evidence="3" id="KW-1185">Reference proteome</keyword>
<sequence>MDAQPPYVYDTIPPNQIRLLRFIPSENGIALILEPFSLDEPIPSYRCLSYTWACPDRGMQKTWSVKVGPGHVRVLDSLQSFIEVLRLKGKLFEGRWWIDFLCINQANLEERGQQVRHMKEIYHNAEEVIVWLGEASNDSSLAVDFIKMHDKFEQEGNGIEQIRKAFNGVDEYTAHWTALSNFLSRKWWSRIWTIQEFAVPLNIIFWVGLEEVSKPAVCRSIFIADKCTQSGIKETIAFRYGFNRKRAWDLYRANMQGVSSSRTLLALTAYFCFMDATDDRDRLYGLMALSTDGNTLLDVNYSLSCEEVYMQFAKAFITKHKSLDIICFAGIYSPASGSALPSWVPDWHWRNAFHVTPLMVSQSHNSQIGNLRAAHFITDEPCVYYAASGNRLPAYEFQGSKLCVRGVIVDTIDGIGGSANAAFVQSSNNSIQTSEKTAKPLSSTDILKSVCKALVWDRKDRFLKFEMPTEEFFYDFIRLSAPLTDPKSQSAILPELKEWFKRTASLQICGRSLESILRDSSQTGVDFSGPPPNDDEYTQDSFIGRFFDTIIRLSTRLTTTNSGRIGMVGEKAMKGDLVCILYGCSVPVLLRKLGDSDDFIFVGECFLDGCMDGSILEQEELAEKTFCIQ</sequence>
<dbReference type="Pfam" id="PF06985">
    <property type="entry name" value="HET"/>
    <property type="match status" value="1"/>
</dbReference>
<feature type="domain" description="Heterokaryon incompatibility" evidence="1">
    <location>
        <begin position="45"/>
        <end position="196"/>
    </location>
</feature>
<dbReference type="OrthoDB" id="4850726at2759"/>
<dbReference type="Pfam" id="PF26639">
    <property type="entry name" value="Het-6_barrel"/>
    <property type="match status" value="1"/>
</dbReference>
<dbReference type="AlphaFoldDB" id="M2TDX4"/>
<accession>M2TDX4</accession>
<proteinExistence type="predicted"/>
<dbReference type="InterPro" id="IPR052895">
    <property type="entry name" value="HetReg/Transcr_Mod"/>
</dbReference>
<organism evidence="2 3">
    <name type="scientific">Cochliobolus sativus (strain ND90Pr / ATCC 201652)</name>
    <name type="common">Common root rot and spot blotch fungus</name>
    <name type="synonym">Bipolaris sorokiniana</name>
    <dbReference type="NCBI Taxonomy" id="665912"/>
    <lineage>
        <taxon>Eukaryota</taxon>
        <taxon>Fungi</taxon>
        <taxon>Dikarya</taxon>
        <taxon>Ascomycota</taxon>
        <taxon>Pezizomycotina</taxon>
        <taxon>Dothideomycetes</taxon>
        <taxon>Pleosporomycetidae</taxon>
        <taxon>Pleosporales</taxon>
        <taxon>Pleosporineae</taxon>
        <taxon>Pleosporaceae</taxon>
        <taxon>Bipolaris</taxon>
    </lineage>
</organism>
<dbReference type="InterPro" id="IPR010730">
    <property type="entry name" value="HET"/>
</dbReference>
<dbReference type="PANTHER" id="PTHR24148">
    <property type="entry name" value="ANKYRIN REPEAT DOMAIN-CONTAINING PROTEIN 39 HOMOLOG-RELATED"/>
    <property type="match status" value="1"/>
</dbReference>
<evidence type="ECO:0000313" key="2">
    <source>
        <dbReference type="EMBL" id="EMD67441.1"/>
    </source>
</evidence>
<dbReference type="KEGG" id="bsc:COCSADRAFT_34244"/>
<dbReference type="EMBL" id="KB445639">
    <property type="protein sequence ID" value="EMD67441.1"/>
    <property type="molecule type" value="Genomic_DNA"/>
</dbReference>
<reference evidence="3" key="2">
    <citation type="journal article" date="2013" name="PLoS Genet.">
        <title>Comparative genome structure, secondary metabolite, and effector coding capacity across Cochliobolus pathogens.</title>
        <authorList>
            <person name="Condon B.J."/>
            <person name="Leng Y."/>
            <person name="Wu D."/>
            <person name="Bushley K.E."/>
            <person name="Ohm R.A."/>
            <person name="Otillar R."/>
            <person name="Martin J."/>
            <person name="Schackwitz W."/>
            <person name="Grimwood J."/>
            <person name="MohdZainudin N."/>
            <person name="Xue C."/>
            <person name="Wang R."/>
            <person name="Manning V.A."/>
            <person name="Dhillon B."/>
            <person name="Tu Z.J."/>
            <person name="Steffenson B.J."/>
            <person name="Salamov A."/>
            <person name="Sun H."/>
            <person name="Lowry S."/>
            <person name="LaButti K."/>
            <person name="Han J."/>
            <person name="Copeland A."/>
            <person name="Lindquist E."/>
            <person name="Barry K."/>
            <person name="Schmutz J."/>
            <person name="Baker S.E."/>
            <person name="Ciuffetti L.M."/>
            <person name="Grigoriev I.V."/>
            <person name="Zhong S."/>
            <person name="Turgeon B.G."/>
        </authorList>
    </citation>
    <scope>NUCLEOTIDE SEQUENCE [LARGE SCALE GENOMIC DNA]</scope>
    <source>
        <strain evidence="3">ND90Pr / ATCC 201652</strain>
    </source>
</reference>
<dbReference type="RefSeq" id="XP_007696575.1">
    <property type="nucleotide sequence ID" value="XM_007698385.1"/>
</dbReference>
<dbReference type="OMA" id="DWHWRNA"/>
<dbReference type="Proteomes" id="UP000016934">
    <property type="component" value="Unassembled WGS sequence"/>
</dbReference>
<reference evidence="2 3" key="1">
    <citation type="journal article" date="2012" name="PLoS Pathog.">
        <title>Diverse lifestyles and strategies of plant pathogenesis encoded in the genomes of eighteen Dothideomycetes fungi.</title>
        <authorList>
            <person name="Ohm R.A."/>
            <person name="Feau N."/>
            <person name="Henrissat B."/>
            <person name="Schoch C.L."/>
            <person name="Horwitz B.A."/>
            <person name="Barry K.W."/>
            <person name="Condon B.J."/>
            <person name="Copeland A.C."/>
            <person name="Dhillon B."/>
            <person name="Glaser F."/>
            <person name="Hesse C.N."/>
            <person name="Kosti I."/>
            <person name="LaButti K."/>
            <person name="Lindquist E.A."/>
            <person name="Lucas S."/>
            <person name="Salamov A.A."/>
            <person name="Bradshaw R.E."/>
            <person name="Ciuffetti L."/>
            <person name="Hamelin R.C."/>
            <person name="Kema G.H.J."/>
            <person name="Lawrence C."/>
            <person name="Scott J.A."/>
            <person name="Spatafora J.W."/>
            <person name="Turgeon B.G."/>
            <person name="de Wit P.J.G.M."/>
            <person name="Zhong S."/>
            <person name="Goodwin S.B."/>
            <person name="Grigoriev I.V."/>
        </authorList>
    </citation>
    <scope>NUCLEOTIDE SEQUENCE [LARGE SCALE GENOMIC DNA]</scope>
    <source>
        <strain evidence="3">ND90Pr / ATCC 201652</strain>
    </source>
</reference>